<comment type="caution">
    <text evidence="2">The sequence shown here is derived from an EMBL/GenBank/DDBJ whole genome shotgun (WGS) entry which is preliminary data.</text>
</comment>
<dbReference type="Proteomes" id="UP000604825">
    <property type="component" value="Unassembled WGS sequence"/>
</dbReference>
<proteinExistence type="predicted"/>
<name>A0A811S1B4_9POAL</name>
<evidence type="ECO:0000313" key="2">
    <source>
        <dbReference type="EMBL" id="CAD6336092.1"/>
    </source>
</evidence>
<organism evidence="2 3">
    <name type="scientific">Miscanthus lutarioriparius</name>
    <dbReference type="NCBI Taxonomy" id="422564"/>
    <lineage>
        <taxon>Eukaryota</taxon>
        <taxon>Viridiplantae</taxon>
        <taxon>Streptophyta</taxon>
        <taxon>Embryophyta</taxon>
        <taxon>Tracheophyta</taxon>
        <taxon>Spermatophyta</taxon>
        <taxon>Magnoliopsida</taxon>
        <taxon>Liliopsida</taxon>
        <taxon>Poales</taxon>
        <taxon>Poaceae</taxon>
        <taxon>PACMAD clade</taxon>
        <taxon>Panicoideae</taxon>
        <taxon>Andropogonodae</taxon>
        <taxon>Andropogoneae</taxon>
        <taxon>Saccharinae</taxon>
        <taxon>Miscanthus</taxon>
    </lineage>
</organism>
<accession>A0A811S1B4</accession>
<dbReference type="AlphaFoldDB" id="A0A811S1B4"/>
<gene>
    <name evidence="2" type="ORF">NCGR_LOCUS60190</name>
</gene>
<feature type="compositionally biased region" description="Polar residues" evidence="1">
    <location>
        <begin position="32"/>
        <end position="53"/>
    </location>
</feature>
<protein>
    <submittedName>
        <fullName evidence="2">Uncharacterized protein</fullName>
    </submittedName>
</protein>
<feature type="region of interest" description="Disordered" evidence="1">
    <location>
        <begin position="32"/>
        <end position="81"/>
    </location>
</feature>
<reference evidence="2" key="1">
    <citation type="submission" date="2020-10" db="EMBL/GenBank/DDBJ databases">
        <authorList>
            <person name="Han B."/>
            <person name="Lu T."/>
            <person name="Zhao Q."/>
            <person name="Huang X."/>
            <person name="Zhao Y."/>
        </authorList>
    </citation>
    <scope>NUCLEOTIDE SEQUENCE</scope>
</reference>
<evidence type="ECO:0000313" key="3">
    <source>
        <dbReference type="Proteomes" id="UP000604825"/>
    </source>
</evidence>
<evidence type="ECO:0000256" key="1">
    <source>
        <dbReference type="SAM" id="MobiDB-lite"/>
    </source>
</evidence>
<dbReference type="EMBL" id="CAJGYO010000018">
    <property type="protein sequence ID" value="CAD6336092.1"/>
    <property type="molecule type" value="Genomic_DNA"/>
</dbReference>
<sequence>MSYIFLCPSAMSRRSATNSMYWLMSQPFIPTSATGSASQTNSRSMSTASLTISRTRDLSSLPRRPPAGSQQMEPARRSASLARPCAHRWRAAISLWQRLEAPRWATPMAAAALPTGDGGSVVLGG</sequence>
<keyword evidence="3" id="KW-1185">Reference proteome</keyword>